<dbReference type="EMBL" id="JAUCMV010000005">
    <property type="protein sequence ID" value="KAK0393084.1"/>
    <property type="molecule type" value="Genomic_DNA"/>
</dbReference>
<keyword evidence="7" id="KW-0124">Carnitine biosynthesis</keyword>
<dbReference type="AlphaFoldDB" id="A0AA39GV29"/>
<evidence type="ECO:0000256" key="12">
    <source>
        <dbReference type="SAM" id="MobiDB-lite"/>
    </source>
</evidence>
<comment type="cofactor">
    <cofactor evidence="1">
        <name>Fe(2+)</name>
        <dbReference type="ChEBI" id="CHEBI:29033"/>
    </cofactor>
</comment>
<dbReference type="Pfam" id="PF02668">
    <property type="entry name" value="TauD"/>
    <property type="match status" value="1"/>
</dbReference>
<keyword evidence="10" id="KW-0408">Iron</keyword>
<keyword evidence="6" id="KW-0732">Signal</keyword>
<dbReference type="PANTHER" id="PTHR10730:SF45">
    <property type="entry name" value="PROCOLLAGEN-LYSINE,2-OXOGLUTARATE 5-DIOXYGENASE"/>
    <property type="match status" value="1"/>
</dbReference>
<protein>
    <recommendedName>
        <fullName evidence="13">Fe2OG dioxygenase domain-containing protein</fullName>
    </recommendedName>
</protein>
<comment type="similarity">
    <text evidence="4">Belongs to the gamma-BBH/TMLD family.</text>
</comment>
<dbReference type="InterPro" id="IPR003819">
    <property type="entry name" value="TauD/TfdA-like"/>
</dbReference>
<evidence type="ECO:0000256" key="9">
    <source>
        <dbReference type="ARBA" id="ARBA00023002"/>
    </source>
</evidence>
<evidence type="ECO:0000256" key="6">
    <source>
        <dbReference type="ARBA" id="ARBA00022729"/>
    </source>
</evidence>
<evidence type="ECO:0000256" key="11">
    <source>
        <dbReference type="ARBA" id="ARBA00023180"/>
    </source>
</evidence>
<proteinExistence type="inferred from homology"/>
<comment type="caution">
    <text evidence="14">The sequence shown here is derived from an EMBL/GenBank/DDBJ whole genome shotgun (WGS) entry which is preliminary data.</text>
</comment>
<dbReference type="Gene3D" id="3.60.130.10">
    <property type="entry name" value="Clavaminate synthase-like"/>
    <property type="match status" value="1"/>
</dbReference>
<accession>A0AA39GV29</accession>
<evidence type="ECO:0000256" key="8">
    <source>
        <dbReference type="ARBA" id="ARBA00022964"/>
    </source>
</evidence>
<evidence type="ECO:0000256" key="3">
    <source>
        <dbReference type="ARBA" id="ARBA00005022"/>
    </source>
</evidence>
<dbReference type="GO" id="GO:0005506">
    <property type="term" value="F:iron ion binding"/>
    <property type="evidence" value="ECO:0007669"/>
    <property type="project" value="InterPro"/>
</dbReference>
<dbReference type="GO" id="GO:0031418">
    <property type="term" value="F:L-ascorbic acid binding"/>
    <property type="evidence" value="ECO:0007669"/>
    <property type="project" value="InterPro"/>
</dbReference>
<dbReference type="InterPro" id="IPR038492">
    <property type="entry name" value="GBBH-like_N_sf"/>
</dbReference>
<dbReference type="PROSITE" id="PS51471">
    <property type="entry name" value="FE2OG_OXY"/>
    <property type="match status" value="1"/>
</dbReference>
<dbReference type="InterPro" id="IPR057589">
    <property type="entry name" value="GT_PLOD"/>
</dbReference>
<comment type="pathway">
    <text evidence="3">Amine and polyamine biosynthesis; carnitine biosynthesis.</text>
</comment>
<dbReference type="Pfam" id="PF25238">
    <property type="entry name" value="OGFOD2-like"/>
    <property type="match status" value="1"/>
</dbReference>
<evidence type="ECO:0000256" key="10">
    <source>
        <dbReference type="ARBA" id="ARBA00023004"/>
    </source>
</evidence>
<name>A0AA39GV29_9BILA</name>
<dbReference type="Pfam" id="PF25342">
    <property type="entry name" value="GT_PLOD"/>
    <property type="match status" value="1"/>
</dbReference>
<dbReference type="InterPro" id="IPR005123">
    <property type="entry name" value="Oxoglu/Fe-dep_dioxygenase_dom"/>
</dbReference>
<evidence type="ECO:0000256" key="5">
    <source>
        <dbReference type="ARBA" id="ARBA00022723"/>
    </source>
</evidence>
<keyword evidence="5" id="KW-0479">Metal-binding</keyword>
<evidence type="ECO:0000256" key="4">
    <source>
        <dbReference type="ARBA" id="ARBA00008654"/>
    </source>
</evidence>
<feature type="region of interest" description="Disordered" evidence="12">
    <location>
        <begin position="1"/>
        <end position="22"/>
    </location>
</feature>
<feature type="domain" description="Fe2OG dioxygenase" evidence="13">
    <location>
        <begin position="1105"/>
        <end position="1198"/>
    </location>
</feature>
<dbReference type="InterPro" id="IPR006620">
    <property type="entry name" value="Pro_4_hyd_alph"/>
</dbReference>
<dbReference type="Gene3D" id="3.30.2020.30">
    <property type="match status" value="1"/>
</dbReference>
<reference evidence="14" key="1">
    <citation type="submission" date="2023-06" db="EMBL/GenBank/DDBJ databases">
        <title>Genomic analysis of the entomopathogenic nematode Steinernema hermaphroditum.</title>
        <authorList>
            <person name="Schwarz E.M."/>
            <person name="Heppert J.K."/>
            <person name="Baniya A."/>
            <person name="Schwartz H.T."/>
            <person name="Tan C.-H."/>
            <person name="Antoshechkin I."/>
            <person name="Sternberg P.W."/>
            <person name="Goodrich-Blair H."/>
            <person name="Dillman A.R."/>
        </authorList>
    </citation>
    <scope>NUCLEOTIDE SEQUENCE</scope>
    <source>
        <strain evidence="14">PS9179</strain>
        <tissue evidence="14">Whole animal</tissue>
    </source>
</reference>
<dbReference type="Gene3D" id="2.60.120.620">
    <property type="entry name" value="q2cbj1_9rhob like domain"/>
    <property type="match status" value="1"/>
</dbReference>
<dbReference type="GO" id="GO:0005783">
    <property type="term" value="C:endoplasmic reticulum"/>
    <property type="evidence" value="ECO:0007669"/>
    <property type="project" value="TreeGrafter"/>
</dbReference>
<dbReference type="Pfam" id="PF03171">
    <property type="entry name" value="2OG-FeII_Oxy"/>
    <property type="match status" value="1"/>
</dbReference>
<dbReference type="PANTHER" id="PTHR10730">
    <property type="entry name" value="PROCOLLAGEN-LYSINE,2-OXOGLUTARATE 5-DIOXYGENASE/GLYCOSYLTRANSFERASE 25 FAMILY MEMBER"/>
    <property type="match status" value="1"/>
</dbReference>
<keyword evidence="9" id="KW-0560">Oxidoreductase</keyword>
<dbReference type="GO" id="GO:0008475">
    <property type="term" value="F:procollagen-lysine 5-dioxygenase activity"/>
    <property type="evidence" value="ECO:0007669"/>
    <property type="project" value="TreeGrafter"/>
</dbReference>
<feature type="compositionally biased region" description="Basic and acidic residues" evidence="12">
    <location>
        <begin position="1"/>
        <end position="19"/>
    </location>
</feature>
<evidence type="ECO:0000313" key="15">
    <source>
        <dbReference type="Proteomes" id="UP001175271"/>
    </source>
</evidence>
<evidence type="ECO:0000256" key="2">
    <source>
        <dbReference type="ARBA" id="ARBA00001961"/>
    </source>
</evidence>
<dbReference type="Pfam" id="PF06155">
    <property type="entry name" value="GBBH-like_N"/>
    <property type="match status" value="1"/>
</dbReference>
<evidence type="ECO:0000259" key="13">
    <source>
        <dbReference type="PROSITE" id="PS51471"/>
    </source>
</evidence>
<evidence type="ECO:0000256" key="7">
    <source>
        <dbReference type="ARBA" id="ARBA00022873"/>
    </source>
</evidence>
<dbReference type="InterPro" id="IPR010376">
    <property type="entry name" value="GBBH-like_N"/>
</dbReference>
<sequence length="1198" mass="138291">MEQESREIADLHADDRETSRSFSTPYSLRRDTMLLRRLPLEFPRCVENGNLISFCRQQSTNKCVRTTAANQMVKLENDLHNRLVTIHWLNGNVGRFPYIWLRDCSPDASTYTIHPAMTARNLHMRTFDVQQQPLSVSLGEDGTDLQISWPGGVNAKYSSSWLEFRNPTCREAREHRRKVYLRDLRMWDRAYIQQHIRKFDHEAALHDDKTLHDFLTAVCTDGLALLVNGPGNDRHAVKRIGNRIGLIHQTHFGEVFEVSTKPDASNMAYANSSELPLHTDFPSLTTPPQLQLLHMIQRADEGGLSVFVDGFHVAEQLRKERPDVFEILSTFDAEYIEEGFDKHEIDGHERTFDYDMTARHKVIETARDGSIRKVTFGNAMRSWFYDVDDERKIQQIYDAMKLENGETVLWANTRLLHSRTNFRTINHSRTLMGCYFAWDILKSRVRTIRDKLNLPENQPSARAQLSGPAECPTRHQKTAEQAMIAAVRLPPHRPIAALADGRMAAIKAITFALLALTMSSATKPKELIIVTVATEETDGLRRLMRTAQDHDHHLFVYGRGEQWNGGDMRYYQGGGQKIRILRDALKNYKDKDAVIMFVDAYDVVVNAKTDIILDRFYHEFDNARIVFGAEGFCWPDKELATKYPLVSFGKRYLNSGLYMGYVSDIYKMLEMGAEVKDTDDDQLFFTNLYLDEKTRNDLRISLDSMSHIFQNLNGAADDVKVEYKNGKAQLVNVVYNTEPVVIHGNGPSKKHLNTLANYVGNSYSNTDGCVQCKVEKVFDFSRVEKADHPFVSILAFIQKPIPFVEEFLQNIAELDYDKSRLNFYIYNNQKYNEETVENFTKKYKNQFNMIHSDNGAYELAEREARSVALGVIAPMVGQPGKLFTNFWGALSEHGYYARSEDYLDIVGGKQQGFWNVPFVTSAVLLSREKIVDLKSGYSYNANIDPDMSFCQYARDHGSFLFVDNEEDYGFLVVSDDFEENVRKYKNPEMYEIFMNRKLWEDRYVPRKYFAVLEPDTVLDQPCPDVYDFPLMSERFCAEMIEEMEHFGQWSSGKHEDNRLSGGYENVPTRDIHMNQVGFERHWLYFVDEYVRPVQEKVYTGYYHQPVESVMMFVVRYKPEEQPSLRPHHDASTYSIDIALNKRGRDYEGGGVRYIRYNCTVAADEVGYSMLFPGRLTHLHEGLPTTKGTRYIAVSFLNP</sequence>
<dbReference type="Proteomes" id="UP001175271">
    <property type="component" value="Unassembled WGS sequence"/>
</dbReference>
<dbReference type="SUPFAM" id="SSF51197">
    <property type="entry name" value="Clavaminate synthase-like"/>
    <property type="match status" value="1"/>
</dbReference>
<dbReference type="InterPro" id="IPR050757">
    <property type="entry name" value="Collagen_mod_GT25"/>
</dbReference>
<dbReference type="SMART" id="SM00702">
    <property type="entry name" value="P4Hc"/>
    <property type="match status" value="1"/>
</dbReference>
<gene>
    <name evidence="14" type="ORF">QR680_000047</name>
</gene>
<evidence type="ECO:0000256" key="1">
    <source>
        <dbReference type="ARBA" id="ARBA00001954"/>
    </source>
</evidence>
<organism evidence="14 15">
    <name type="scientific">Steinernema hermaphroditum</name>
    <dbReference type="NCBI Taxonomy" id="289476"/>
    <lineage>
        <taxon>Eukaryota</taxon>
        <taxon>Metazoa</taxon>
        <taxon>Ecdysozoa</taxon>
        <taxon>Nematoda</taxon>
        <taxon>Chromadorea</taxon>
        <taxon>Rhabditida</taxon>
        <taxon>Tylenchina</taxon>
        <taxon>Panagrolaimomorpha</taxon>
        <taxon>Strongyloidoidea</taxon>
        <taxon>Steinernematidae</taxon>
        <taxon>Steinernema</taxon>
    </lineage>
</organism>
<dbReference type="InterPro" id="IPR044861">
    <property type="entry name" value="IPNS-like_FE2OG_OXY"/>
</dbReference>
<keyword evidence="11" id="KW-0325">Glycoprotein</keyword>
<dbReference type="InterPro" id="IPR042098">
    <property type="entry name" value="TauD-like_sf"/>
</dbReference>
<keyword evidence="15" id="KW-1185">Reference proteome</keyword>
<dbReference type="GO" id="GO:0045329">
    <property type="term" value="P:carnitine biosynthetic process"/>
    <property type="evidence" value="ECO:0007669"/>
    <property type="project" value="UniProtKB-KW"/>
</dbReference>
<evidence type="ECO:0000313" key="14">
    <source>
        <dbReference type="EMBL" id="KAK0393084.1"/>
    </source>
</evidence>
<comment type="cofactor">
    <cofactor evidence="2">
        <name>L-ascorbate</name>
        <dbReference type="ChEBI" id="CHEBI:38290"/>
    </cofactor>
</comment>
<keyword evidence="8" id="KW-0223">Dioxygenase</keyword>